<gene>
    <name evidence="1" type="ORF">PG986_002262</name>
</gene>
<dbReference type="GeneID" id="92071546"/>
<organism evidence="1 2">
    <name type="scientific">Apiospora aurea</name>
    <dbReference type="NCBI Taxonomy" id="335848"/>
    <lineage>
        <taxon>Eukaryota</taxon>
        <taxon>Fungi</taxon>
        <taxon>Dikarya</taxon>
        <taxon>Ascomycota</taxon>
        <taxon>Pezizomycotina</taxon>
        <taxon>Sordariomycetes</taxon>
        <taxon>Xylariomycetidae</taxon>
        <taxon>Amphisphaeriales</taxon>
        <taxon>Apiosporaceae</taxon>
        <taxon>Apiospora</taxon>
    </lineage>
</organism>
<evidence type="ECO:0000313" key="2">
    <source>
        <dbReference type="Proteomes" id="UP001391051"/>
    </source>
</evidence>
<accession>A0ABR1QZ72</accession>
<keyword evidence="2" id="KW-1185">Reference proteome</keyword>
<proteinExistence type="predicted"/>
<name>A0ABR1QZ72_9PEZI</name>
<dbReference type="Proteomes" id="UP001391051">
    <property type="component" value="Unassembled WGS sequence"/>
</dbReference>
<evidence type="ECO:0000313" key="1">
    <source>
        <dbReference type="EMBL" id="KAK7967985.1"/>
    </source>
</evidence>
<sequence>MADPLNQFSRLTKLTPLIDTLLINRLERLDAFGPDNTLECPSGLGWFFFPEFRTALSSFRHVDVDFPACWSILGASRKVAVL</sequence>
<comment type="caution">
    <text evidence="1">The sequence shown here is derived from an EMBL/GenBank/DDBJ whole genome shotgun (WGS) entry which is preliminary data.</text>
</comment>
<reference evidence="1 2" key="1">
    <citation type="submission" date="2023-01" db="EMBL/GenBank/DDBJ databases">
        <title>Analysis of 21 Apiospora genomes using comparative genomics revels a genus with tremendous synthesis potential of carbohydrate active enzymes and secondary metabolites.</title>
        <authorList>
            <person name="Sorensen T."/>
        </authorList>
    </citation>
    <scope>NUCLEOTIDE SEQUENCE [LARGE SCALE GENOMIC DNA]</scope>
    <source>
        <strain evidence="1 2">CBS 24483</strain>
    </source>
</reference>
<dbReference type="RefSeq" id="XP_066707377.1">
    <property type="nucleotide sequence ID" value="XM_066838484.1"/>
</dbReference>
<dbReference type="EMBL" id="JAQQWE010000001">
    <property type="protein sequence ID" value="KAK7967985.1"/>
    <property type="molecule type" value="Genomic_DNA"/>
</dbReference>
<protein>
    <submittedName>
        <fullName evidence="1">Uncharacterized protein</fullName>
    </submittedName>
</protein>